<feature type="transmembrane region" description="Helical" evidence="1">
    <location>
        <begin position="31"/>
        <end position="50"/>
    </location>
</feature>
<feature type="non-terminal residue" evidence="2">
    <location>
        <position position="1"/>
    </location>
</feature>
<dbReference type="InParanoid" id="A0A3N4LAZ7"/>
<keyword evidence="1" id="KW-0812">Transmembrane</keyword>
<gene>
    <name evidence="2" type="ORF">L211DRAFT_792961</name>
</gene>
<evidence type="ECO:0000256" key="1">
    <source>
        <dbReference type="SAM" id="Phobius"/>
    </source>
</evidence>
<dbReference type="EMBL" id="ML121578">
    <property type="protein sequence ID" value="RPB20064.1"/>
    <property type="molecule type" value="Genomic_DNA"/>
</dbReference>
<accession>A0A3N4LAZ7</accession>
<evidence type="ECO:0000313" key="3">
    <source>
        <dbReference type="Proteomes" id="UP000267821"/>
    </source>
</evidence>
<dbReference type="Proteomes" id="UP000267821">
    <property type="component" value="Unassembled WGS sequence"/>
</dbReference>
<proteinExistence type="predicted"/>
<keyword evidence="1" id="KW-0472">Membrane</keyword>
<evidence type="ECO:0000313" key="2">
    <source>
        <dbReference type="EMBL" id="RPB20064.1"/>
    </source>
</evidence>
<feature type="transmembrane region" description="Helical" evidence="1">
    <location>
        <begin position="7"/>
        <end position="25"/>
    </location>
</feature>
<dbReference type="STRING" id="1051890.A0A3N4LAZ7"/>
<protein>
    <submittedName>
        <fullName evidence="2">Uncharacterized protein</fullName>
    </submittedName>
</protein>
<keyword evidence="3" id="KW-1185">Reference proteome</keyword>
<dbReference type="OrthoDB" id="5374008at2759"/>
<reference evidence="2 3" key="1">
    <citation type="journal article" date="2018" name="Nat. Ecol. Evol.">
        <title>Pezizomycetes genomes reveal the molecular basis of ectomycorrhizal truffle lifestyle.</title>
        <authorList>
            <person name="Murat C."/>
            <person name="Payen T."/>
            <person name="Noel B."/>
            <person name="Kuo A."/>
            <person name="Morin E."/>
            <person name="Chen J."/>
            <person name="Kohler A."/>
            <person name="Krizsan K."/>
            <person name="Balestrini R."/>
            <person name="Da Silva C."/>
            <person name="Montanini B."/>
            <person name="Hainaut M."/>
            <person name="Levati E."/>
            <person name="Barry K.W."/>
            <person name="Belfiori B."/>
            <person name="Cichocki N."/>
            <person name="Clum A."/>
            <person name="Dockter R.B."/>
            <person name="Fauchery L."/>
            <person name="Guy J."/>
            <person name="Iotti M."/>
            <person name="Le Tacon F."/>
            <person name="Lindquist E.A."/>
            <person name="Lipzen A."/>
            <person name="Malagnac F."/>
            <person name="Mello A."/>
            <person name="Molinier V."/>
            <person name="Miyauchi S."/>
            <person name="Poulain J."/>
            <person name="Riccioni C."/>
            <person name="Rubini A."/>
            <person name="Sitrit Y."/>
            <person name="Splivallo R."/>
            <person name="Traeger S."/>
            <person name="Wang M."/>
            <person name="Zifcakova L."/>
            <person name="Wipf D."/>
            <person name="Zambonelli A."/>
            <person name="Paolocci F."/>
            <person name="Nowrousian M."/>
            <person name="Ottonello S."/>
            <person name="Baldrian P."/>
            <person name="Spatafora J.W."/>
            <person name="Henrissat B."/>
            <person name="Nagy L.G."/>
            <person name="Aury J.M."/>
            <person name="Wincker P."/>
            <person name="Grigoriev I.V."/>
            <person name="Bonfante P."/>
            <person name="Martin F.M."/>
        </authorList>
    </citation>
    <scope>NUCLEOTIDE SEQUENCE [LARGE SCALE GENOMIC DNA]</scope>
    <source>
        <strain evidence="2 3">ATCC MYA-4762</strain>
    </source>
</reference>
<keyword evidence="1" id="KW-1133">Transmembrane helix</keyword>
<dbReference type="AlphaFoldDB" id="A0A3N4LAZ7"/>
<sequence>IRAPDENVFLASFNTIEIFLLIGWWMSKSTYAEIFSGGYCVLPLVIITWIESRNTYKACANRTKGEEEDDETEEWEDLQGEVDILGDGWEQQVTEVMPDVDKEPAVWRF</sequence>
<organism evidence="2 3">
    <name type="scientific">Terfezia boudieri ATCC MYA-4762</name>
    <dbReference type="NCBI Taxonomy" id="1051890"/>
    <lineage>
        <taxon>Eukaryota</taxon>
        <taxon>Fungi</taxon>
        <taxon>Dikarya</taxon>
        <taxon>Ascomycota</taxon>
        <taxon>Pezizomycotina</taxon>
        <taxon>Pezizomycetes</taxon>
        <taxon>Pezizales</taxon>
        <taxon>Pezizaceae</taxon>
        <taxon>Terfezia</taxon>
    </lineage>
</organism>
<name>A0A3N4LAZ7_9PEZI</name>